<dbReference type="EMBL" id="GBRH01163524">
    <property type="protein sequence ID" value="JAE34372.1"/>
    <property type="molecule type" value="Transcribed_RNA"/>
</dbReference>
<name>A0A0A9HC91_ARUDO</name>
<dbReference type="AlphaFoldDB" id="A0A0A9HC91"/>
<organism evidence="1">
    <name type="scientific">Arundo donax</name>
    <name type="common">Giant reed</name>
    <name type="synonym">Donax arundinaceus</name>
    <dbReference type="NCBI Taxonomy" id="35708"/>
    <lineage>
        <taxon>Eukaryota</taxon>
        <taxon>Viridiplantae</taxon>
        <taxon>Streptophyta</taxon>
        <taxon>Embryophyta</taxon>
        <taxon>Tracheophyta</taxon>
        <taxon>Spermatophyta</taxon>
        <taxon>Magnoliopsida</taxon>
        <taxon>Liliopsida</taxon>
        <taxon>Poales</taxon>
        <taxon>Poaceae</taxon>
        <taxon>PACMAD clade</taxon>
        <taxon>Arundinoideae</taxon>
        <taxon>Arundineae</taxon>
        <taxon>Arundo</taxon>
    </lineage>
</organism>
<protein>
    <submittedName>
        <fullName evidence="1">Uncharacterized protein</fullName>
    </submittedName>
</protein>
<sequence length="21" mass="2149">MLVPELVLHVSGRRVGGSGEG</sequence>
<accession>A0A0A9HC91</accession>
<evidence type="ECO:0000313" key="1">
    <source>
        <dbReference type="EMBL" id="JAE34372.1"/>
    </source>
</evidence>
<reference evidence="1" key="2">
    <citation type="journal article" date="2015" name="Data Brief">
        <title>Shoot transcriptome of the giant reed, Arundo donax.</title>
        <authorList>
            <person name="Barrero R.A."/>
            <person name="Guerrero F.D."/>
            <person name="Moolhuijzen P."/>
            <person name="Goolsby J.A."/>
            <person name="Tidwell J."/>
            <person name="Bellgard S.E."/>
            <person name="Bellgard M.I."/>
        </authorList>
    </citation>
    <scope>NUCLEOTIDE SEQUENCE</scope>
    <source>
        <tissue evidence="1">Shoot tissue taken approximately 20 cm above the soil surface</tissue>
    </source>
</reference>
<proteinExistence type="predicted"/>
<reference evidence="1" key="1">
    <citation type="submission" date="2014-09" db="EMBL/GenBank/DDBJ databases">
        <authorList>
            <person name="Magalhaes I.L.F."/>
            <person name="Oliveira U."/>
            <person name="Santos F.R."/>
            <person name="Vidigal T.H.D.A."/>
            <person name="Brescovit A.D."/>
            <person name="Santos A.J."/>
        </authorList>
    </citation>
    <scope>NUCLEOTIDE SEQUENCE</scope>
    <source>
        <tissue evidence="1">Shoot tissue taken approximately 20 cm above the soil surface</tissue>
    </source>
</reference>